<evidence type="ECO:0000313" key="2">
    <source>
        <dbReference type="EMBL" id="GET36686.1"/>
    </source>
</evidence>
<dbReference type="CDD" id="cd04182">
    <property type="entry name" value="GT_2_like_f"/>
    <property type="match status" value="1"/>
</dbReference>
<dbReference type="SUPFAM" id="SSF53448">
    <property type="entry name" value="Nucleotide-diphospho-sugar transferases"/>
    <property type="match status" value="1"/>
</dbReference>
<dbReference type="AlphaFoldDB" id="A0AAV3X7S5"/>
<dbReference type="Gene3D" id="3.90.550.10">
    <property type="entry name" value="Spore Coat Polysaccharide Biosynthesis Protein SpsA, Chain A"/>
    <property type="match status" value="1"/>
</dbReference>
<sequence>MTKTIATIILAAGASTRMGTPKQLLPYRGTSLLRHVVEEAIASVCQPVIVVLGANAEKIYPSLNQLPIQIVENLHWNQGMGTSIKTGIQSLSHLHEKIEAVMLTLGDQPFISAQIINRIVEAYHTTEKPIIASEYAGTCGVPALFARTIFSELNALKQSEGAKQIIKKHHHQTFCIPFPQGAIDIDTPQDYQQLQTTTD</sequence>
<comment type="caution">
    <text evidence="2">The sequence shown here is derived from an EMBL/GenBank/DDBJ whole genome shotgun (WGS) entry which is preliminary data.</text>
</comment>
<reference evidence="2" key="1">
    <citation type="submission" date="2019-10" db="EMBL/GenBank/DDBJ databases">
        <title>Draft genome sequece of Microseira wollei NIES-4236.</title>
        <authorList>
            <person name="Yamaguchi H."/>
            <person name="Suzuki S."/>
            <person name="Kawachi M."/>
        </authorList>
    </citation>
    <scope>NUCLEOTIDE SEQUENCE</scope>
    <source>
        <strain evidence="2">NIES-4236</strain>
    </source>
</reference>
<gene>
    <name evidence="2" type="ORF">MiSe_14380</name>
</gene>
<name>A0AAV3X7S5_9CYAN</name>
<proteinExistence type="predicted"/>
<dbReference type="InterPro" id="IPR025877">
    <property type="entry name" value="MobA-like_NTP_Trfase"/>
</dbReference>
<organism evidence="2 3">
    <name type="scientific">Microseira wollei NIES-4236</name>
    <dbReference type="NCBI Taxonomy" id="2530354"/>
    <lineage>
        <taxon>Bacteria</taxon>
        <taxon>Bacillati</taxon>
        <taxon>Cyanobacteriota</taxon>
        <taxon>Cyanophyceae</taxon>
        <taxon>Oscillatoriophycideae</taxon>
        <taxon>Aerosakkonematales</taxon>
        <taxon>Aerosakkonemataceae</taxon>
        <taxon>Microseira</taxon>
    </lineage>
</organism>
<keyword evidence="3" id="KW-1185">Reference proteome</keyword>
<protein>
    <recommendedName>
        <fullName evidence="1">MobA-like NTP transferase domain-containing protein</fullName>
    </recommendedName>
</protein>
<dbReference type="Proteomes" id="UP001050975">
    <property type="component" value="Unassembled WGS sequence"/>
</dbReference>
<evidence type="ECO:0000313" key="3">
    <source>
        <dbReference type="Proteomes" id="UP001050975"/>
    </source>
</evidence>
<dbReference type="RefSeq" id="WP_226576787.1">
    <property type="nucleotide sequence ID" value="NZ_BLAY01000016.1"/>
</dbReference>
<dbReference type="Pfam" id="PF12804">
    <property type="entry name" value="NTP_transf_3"/>
    <property type="match status" value="1"/>
</dbReference>
<feature type="domain" description="MobA-like NTP transferase" evidence="1">
    <location>
        <begin position="8"/>
        <end position="170"/>
    </location>
</feature>
<dbReference type="EMBL" id="BLAY01000016">
    <property type="protein sequence ID" value="GET36686.1"/>
    <property type="molecule type" value="Genomic_DNA"/>
</dbReference>
<dbReference type="GO" id="GO:0016779">
    <property type="term" value="F:nucleotidyltransferase activity"/>
    <property type="evidence" value="ECO:0007669"/>
    <property type="project" value="UniProtKB-ARBA"/>
</dbReference>
<evidence type="ECO:0000259" key="1">
    <source>
        <dbReference type="Pfam" id="PF12804"/>
    </source>
</evidence>
<dbReference type="PANTHER" id="PTHR43777:SF1">
    <property type="entry name" value="MOLYBDENUM COFACTOR CYTIDYLYLTRANSFERASE"/>
    <property type="match status" value="1"/>
</dbReference>
<dbReference type="InterPro" id="IPR029044">
    <property type="entry name" value="Nucleotide-diphossugar_trans"/>
</dbReference>
<accession>A0AAV3X7S5</accession>
<dbReference type="PANTHER" id="PTHR43777">
    <property type="entry name" value="MOLYBDENUM COFACTOR CYTIDYLYLTRANSFERASE"/>
    <property type="match status" value="1"/>
</dbReference>